<feature type="active site" description="Glycyl thioester intermediate" evidence="5">
    <location>
        <position position="46"/>
    </location>
</feature>
<keyword evidence="2" id="KW-0833">Ubl conjugation pathway</keyword>
<sequence length="67" mass="7724">MGVPRSTISTIWKNRDKYRETAVIKKGLTECYECQPKAAQKTYPGCTIRNTPSEPIHCIVWAKHLFK</sequence>
<evidence type="ECO:0000313" key="6">
    <source>
        <dbReference type="EMBL" id="MPC67906.1"/>
    </source>
</evidence>
<comment type="caution">
    <text evidence="6">The sequence shown here is derived from an EMBL/GenBank/DDBJ whole genome shotgun (WGS) entry which is preliminary data.</text>
</comment>
<dbReference type="InterPro" id="IPR023318">
    <property type="entry name" value="Ub_act_enz_dom_a_sf"/>
</dbReference>
<dbReference type="SUPFAM" id="SSF69572">
    <property type="entry name" value="Activating enzymes of the ubiquitin-like proteins"/>
    <property type="match status" value="1"/>
</dbReference>
<dbReference type="InterPro" id="IPR033127">
    <property type="entry name" value="UBQ-activ_enz_E1_Cys_AS"/>
</dbReference>
<dbReference type="PROSITE" id="PS00865">
    <property type="entry name" value="UBIQUITIN_ACTIVAT_2"/>
    <property type="match status" value="1"/>
</dbReference>
<evidence type="ECO:0000313" key="7">
    <source>
        <dbReference type="Proteomes" id="UP000324222"/>
    </source>
</evidence>
<dbReference type="InterPro" id="IPR035985">
    <property type="entry name" value="Ubiquitin-activating_enz"/>
</dbReference>
<comment type="pathway">
    <text evidence="4">Protein modification.</text>
</comment>
<dbReference type="OrthoDB" id="10255449at2759"/>
<accession>A0A5B7HD45</accession>
<proteinExistence type="predicted"/>
<dbReference type="GO" id="GO:0008641">
    <property type="term" value="F:ubiquitin-like modifier activating enzyme activity"/>
    <property type="evidence" value="ECO:0007669"/>
    <property type="project" value="InterPro"/>
</dbReference>
<reference evidence="6 7" key="1">
    <citation type="submission" date="2019-05" db="EMBL/GenBank/DDBJ databases">
        <title>Another draft genome of Portunus trituberculatus and its Hox gene families provides insights of decapod evolution.</title>
        <authorList>
            <person name="Jeong J.-H."/>
            <person name="Song I."/>
            <person name="Kim S."/>
            <person name="Choi T."/>
            <person name="Kim D."/>
            <person name="Ryu S."/>
            <person name="Kim W."/>
        </authorList>
    </citation>
    <scope>NUCLEOTIDE SEQUENCE [LARGE SCALE GENOMIC DNA]</scope>
    <source>
        <tissue evidence="6">Muscle</tissue>
    </source>
</reference>
<gene>
    <name evidence="6" type="primary">uba2-b</name>
    <name evidence="6" type="ORF">E2C01_062092</name>
</gene>
<dbReference type="Proteomes" id="UP000324222">
    <property type="component" value="Unassembled WGS sequence"/>
</dbReference>
<keyword evidence="3" id="KW-0067">ATP-binding</keyword>
<name>A0A5B7HD45_PORTR</name>
<organism evidence="6 7">
    <name type="scientific">Portunus trituberculatus</name>
    <name type="common">Swimming crab</name>
    <name type="synonym">Neptunus trituberculatus</name>
    <dbReference type="NCBI Taxonomy" id="210409"/>
    <lineage>
        <taxon>Eukaryota</taxon>
        <taxon>Metazoa</taxon>
        <taxon>Ecdysozoa</taxon>
        <taxon>Arthropoda</taxon>
        <taxon>Crustacea</taxon>
        <taxon>Multicrustacea</taxon>
        <taxon>Malacostraca</taxon>
        <taxon>Eumalacostraca</taxon>
        <taxon>Eucarida</taxon>
        <taxon>Decapoda</taxon>
        <taxon>Pleocyemata</taxon>
        <taxon>Brachyura</taxon>
        <taxon>Eubrachyura</taxon>
        <taxon>Portunoidea</taxon>
        <taxon>Portunidae</taxon>
        <taxon>Portuninae</taxon>
        <taxon>Portunus</taxon>
    </lineage>
</organism>
<evidence type="ECO:0000256" key="5">
    <source>
        <dbReference type="PROSITE-ProRule" id="PRU10132"/>
    </source>
</evidence>
<dbReference type="Gene3D" id="1.10.10.520">
    <property type="entry name" value="Ubiquitin activating enzymes (Uba3). Chain: B, domain 2"/>
    <property type="match status" value="1"/>
</dbReference>
<keyword evidence="1" id="KW-0547">Nucleotide-binding</keyword>
<dbReference type="GO" id="GO:0005524">
    <property type="term" value="F:ATP binding"/>
    <property type="evidence" value="ECO:0007669"/>
    <property type="project" value="UniProtKB-KW"/>
</dbReference>
<dbReference type="EMBL" id="VSRR010026952">
    <property type="protein sequence ID" value="MPC67906.1"/>
    <property type="molecule type" value="Genomic_DNA"/>
</dbReference>
<protein>
    <submittedName>
        <fullName evidence="6">SUMO-activating enzyme subunit 2-B</fullName>
    </submittedName>
</protein>
<dbReference type="AlphaFoldDB" id="A0A5B7HD45"/>
<evidence type="ECO:0000256" key="3">
    <source>
        <dbReference type="ARBA" id="ARBA00022840"/>
    </source>
</evidence>
<evidence type="ECO:0000256" key="2">
    <source>
        <dbReference type="ARBA" id="ARBA00022786"/>
    </source>
</evidence>
<keyword evidence="7" id="KW-1185">Reference proteome</keyword>
<evidence type="ECO:0000256" key="1">
    <source>
        <dbReference type="ARBA" id="ARBA00022741"/>
    </source>
</evidence>
<dbReference type="Gene3D" id="1.10.10.60">
    <property type="entry name" value="Homeodomain-like"/>
    <property type="match status" value="1"/>
</dbReference>
<evidence type="ECO:0000256" key="4">
    <source>
        <dbReference type="ARBA" id="ARBA00043952"/>
    </source>
</evidence>